<keyword evidence="2" id="KW-1185">Reference proteome</keyword>
<name>A0AC61RHN3_9BACT</name>
<comment type="caution">
    <text evidence="1">The sequence shown here is derived from an EMBL/GenBank/DDBJ whole genome shotgun (WGS) entry which is preliminary data.</text>
</comment>
<proteinExistence type="predicted"/>
<gene>
    <name evidence="1" type="ORF">E5331_02815</name>
</gene>
<reference evidence="1" key="1">
    <citation type="submission" date="2019-04" db="EMBL/GenBank/DDBJ databases">
        <title>Microbes associate with the intestines of laboratory mice.</title>
        <authorList>
            <person name="Navarre W."/>
            <person name="Wong E."/>
            <person name="Huang K."/>
            <person name="Tropini C."/>
            <person name="Ng K."/>
            <person name="Yu B."/>
        </authorList>
    </citation>
    <scope>NUCLEOTIDE SEQUENCE</scope>
    <source>
        <strain evidence="1">NM04_E33</strain>
    </source>
</reference>
<evidence type="ECO:0000313" key="1">
    <source>
        <dbReference type="EMBL" id="TGY80188.1"/>
    </source>
</evidence>
<accession>A0AC61RHN3</accession>
<sequence length="125" mass="14207">MTKIENEIQYKIALKRVEELMLSLPEDTPEDTPEMVELTLLGNLVADYEEEHFPIERPSLVDMLKLRMYEMGLTQVALSKLLGINPSRICEYLSGKKEPTLMQARVMSQKLNIDPAIVLGVDTPC</sequence>
<evidence type="ECO:0000313" key="2">
    <source>
        <dbReference type="Proteomes" id="UP000306319"/>
    </source>
</evidence>
<dbReference type="EMBL" id="SRYB01000003">
    <property type="protein sequence ID" value="TGY80188.1"/>
    <property type="molecule type" value="Genomic_DNA"/>
</dbReference>
<protein>
    <submittedName>
        <fullName evidence="1">Helix-turn-helix domain-containing protein</fullName>
    </submittedName>
</protein>
<dbReference type="Proteomes" id="UP000306319">
    <property type="component" value="Unassembled WGS sequence"/>
</dbReference>
<organism evidence="1 2">
    <name type="scientific">Lepagella muris</name>
    <dbReference type="NCBI Taxonomy" id="3032870"/>
    <lineage>
        <taxon>Bacteria</taxon>
        <taxon>Pseudomonadati</taxon>
        <taxon>Bacteroidota</taxon>
        <taxon>Bacteroidia</taxon>
        <taxon>Bacteroidales</taxon>
        <taxon>Muribaculaceae</taxon>
        <taxon>Lepagella</taxon>
    </lineage>
</organism>